<gene>
    <name evidence="3 5" type="primary">rimP</name>
    <name evidence="5" type="ORF">K7J14_08660</name>
</gene>
<evidence type="ECO:0000256" key="3">
    <source>
        <dbReference type="HAMAP-Rule" id="MF_01077"/>
    </source>
</evidence>
<evidence type="ECO:0000256" key="1">
    <source>
        <dbReference type="ARBA" id="ARBA00022490"/>
    </source>
</evidence>
<protein>
    <recommendedName>
        <fullName evidence="3">Ribosome maturation factor RimP</fullName>
    </recommendedName>
</protein>
<accession>A0AAE3EJT1</accession>
<dbReference type="SUPFAM" id="SSF74942">
    <property type="entry name" value="YhbC-like, C-terminal domain"/>
    <property type="match status" value="1"/>
</dbReference>
<dbReference type="GO" id="GO:0005829">
    <property type="term" value="C:cytosol"/>
    <property type="evidence" value="ECO:0007669"/>
    <property type="project" value="TreeGrafter"/>
</dbReference>
<dbReference type="HAMAP" id="MF_01077">
    <property type="entry name" value="RimP"/>
    <property type="match status" value="1"/>
</dbReference>
<keyword evidence="1 3" id="KW-0963">Cytoplasm</keyword>
<dbReference type="NCBIfam" id="NF011230">
    <property type="entry name" value="PRK14637.1"/>
    <property type="match status" value="1"/>
</dbReference>
<dbReference type="Gene3D" id="3.30.300.70">
    <property type="entry name" value="RimP-like superfamily, N-terminal"/>
    <property type="match status" value="1"/>
</dbReference>
<name>A0AAE3EJT1_9SPIR</name>
<dbReference type="PANTHER" id="PTHR33867">
    <property type="entry name" value="RIBOSOME MATURATION FACTOR RIMP"/>
    <property type="match status" value="1"/>
</dbReference>
<dbReference type="EMBL" id="JAINWA010000003">
    <property type="protein sequence ID" value="MCD1654773.1"/>
    <property type="molecule type" value="Genomic_DNA"/>
</dbReference>
<sequence length="150" mass="16767">MEYISPEKVPYFMDCEPLVKGFGFNIVELTAFKRQSTWHIRMVIAGPEGVGIADCTRVHRALLPRLEALLSSQDMYVEVMSPGLDRIIKNGFEFTVFTGKLVKVWNTDISDWMHGTISSCDSKALRLSTPSGDIEIPFDKIAKAKLVSPA</sequence>
<comment type="function">
    <text evidence="3">Required for maturation of 30S ribosomal subunits.</text>
</comment>
<evidence type="ECO:0000313" key="5">
    <source>
        <dbReference type="EMBL" id="MCD1654773.1"/>
    </source>
</evidence>
<dbReference type="InterPro" id="IPR035956">
    <property type="entry name" value="RimP_N_sf"/>
</dbReference>
<keyword evidence="6" id="KW-1185">Reference proteome</keyword>
<dbReference type="GO" id="GO:0000028">
    <property type="term" value="P:ribosomal small subunit assembly"/>
    <property type="evidence" value="ECO:0007669"/>
    <property type="project" value="TreeGrafter"/>
</dbReference>
<evidence type="ECO:0000313" key="6">
    <source>
        <dbReference type="Proteomes" id="UP001198163"/>
    </source>
</evidence>
<comment type="caution">
    <text evidence="5">The sequence shown here is derived from an EMBL/GenBank/DDBJ whole genome shotgun (WGS) entry which is preliminary data.</text>
</comment>
<reference evidence="5" key="1">
    <citation type="submission" date="2021-08" db="EMBL/GenBank/DDBJ databases">
        <title>Comparative analyses of Brucepasteria parasyntrophica and Teretinema zuelzerae.</title>
        <authorList>
            <person name="Song Y."/>
            <person name="Brune A."/>
        </authorList>
    </citation>
    <scope>NUCLEOTIDE SEQUENCE</scope>
    <source>
        <strain evidence="5">DSM 1903</strain>
    </source>
</reference>
<dbReference type="AlphaFoldDB" id="A0AAE3EJT1"/>
<proteinExistence type="inferred from homology"/>
<comment type="similarity">
    <text evidence="3">Belongs to the RimP family.</text>
</comment>
<dbReference type="SUPFAM" id="SSF75420">
    <property type="entry name" value="YhbC-like, N-terminal domain"/>
    <property type="match status" value="1"/>
</dbReference>
<keyword evidence="2 3" id="KW-0690">Ribosome biogenesis</keyword>
<dbReference type="RefSeq" id="WP_230755305.1">
    <property type="nucleotide sequence ID" value="NZ_JAINWA010000003.1"/>
</dbReference>
<evidence type="ECO:0000256" key="2">
    <source>
        <dbReference type="ARBA" id="ARBA00022517"/>
    </source>
</evidence>
<evidence type="ECO:0000259" key="4">
    <source>
        <dbReference type="Pfam" id="PF02576"/>
    </source>
</evidence>
<organism evidence="5 6">
    <name type="scientific">Teretinema zuelzerae</name>
    <dbReference type="NCBI Taxonomy" id="156"/>
    <lineage>
        <taxon>Bacteria</taxon>
        <taxon>Pseudomonadati</taxon>
        <taxon>Spirochaetota</taxon>
        <taxon>Spirochaetia</taxon>
        <taxon>Spirochaetales</taxon>
        <taxon>Treponemataceae</taxon>
        <taxon>Teretinema</taxon>
    </lineage>
</organism>
<dbReference type="InterPro" id="IPR036847">
    <property type="entry name" value="RimP_C_sf"/>
</dbReference>
<dbReference type="Proteomes" id="UP001198163">
    <property type="component" value="Unassembled WGS sequence"/>
</dbReference>
<dbReference type="Pfam" id="PF02576">
    <property type="entry name" value="RimP_N"/>
    <property type="match status" value="1"/>
</dbReference>
<comment type="subcellular location">
    <subcellularLocation>
        <location evidence="3">Cytoplasm</location>
    </subcellularLocation>
</comment>
<dbReference type="InterPro" id="IPR003728">
    <property type="entry name" value="Ribosome_maturation_RimP"/>
</dbReference>
<feature type="domain" description="Ribosome maturation factor RimP N-terminal" evidence="4">
    <location>
        <begin position="15"/>
        <end position="85"/>
    </location>
</feature>
<dbReference type="PANTHER" id="PTHR33867:SF1">
    <property type="entry name" value="RIBOSOME MATURATION FACTOR RIMP"/>
    <property type="match status" value="1"/>
</dbReference>
<dbReference type="InterPro" id="IPR028989">
    <property type="entry name" value="RimP_N"/>
</dbReference>
<dbReference type="GO" id="GO:0006412">
    <property type="term" value="P:translation"/>
    <property type="evidence" value="ECO:0007669"/>
    <property type="project" value="TreeGrafter"/>
</dbReference>